<gene>
    <name evidence="2" type="ORF">CEN44_12355</name>
</gene>
<dbReference type="EMBL" id="NRQW01000264">
    <property type="protein sequence ID" value="PLZ89760.1"/>
    <property type="molecule type" value="Genomic_DNA"/>
</dbReference>
<keyword evidence="1" id="KW-0812">Transmembrane</keyword>
<dbReference type="AlphaFoldDB" id="A0A2N6K3B2"/>
<dbReference type="RefSeq" id="WP_016867745.1">
    <property type="nucleotide sequence ID" value="NZ_CAWNVR010000363.1"/>
</dbReference>
<evidence type="ECO:0000256" key="1">
    <source>
        <dbReference type="SAM" id="Phobius"/>
    </source>
</evidence>
<proteinExistence type="predicted"/>
<dbReference type="InterPro" id="IPR046192">
    <property type="entry name" value="DUF6220"/>
</dbReference>
<accession>A0A2N6K3B2</accession>
<dbReference type="Pfam" id="PF19728">
    <property type="entry name" value="DUF6220"/>
    <property type="match status" value="1"/>
</dbReference>
<keyword evidence="1" id="KW-0472">Membrane</keyword>
<evidence type="ECO:0000313" key="2">
    <source>
        <dbReference type="EMBL" id="PLZ89760.1"/>
    </source>
</evidence>
<organism evidence="2 3">
    <name type="scientific">Fischerella muscicola CCMEE 5323</name>
    <dbReference type="NCBI Taxonomy" id="2019572"/>
    <lineage>
        <taxon>Bacteria</taxon>
        <taxon>Bacillati</taxon>
        <taxon>Cyanobacteriota</taxon>
        <taxon>Cyanophyceae</taxon>
        <taxon>Nostocales</taxon>
        <taxon>Hapalosiphonaceae</taxon>
        <taxon>Fischerella</taxon>
    </lineage>
</organism>
<feature type="transmembrane region" description="Helical" evidence="1">
    <location>
        <begin position="61"/>
        <end position="79"/>
    </location>
</feature>
<keyword evidence="1" id="KW-1133">Transmembrane helix</keyword>
<dbReference type="Proteomes" id="UP000235036">
    <property type="component" value="Unassembled WGS sequence"/>
</dbReference>
<comment type="caution">
    <text evidence="2">The sequence shown here is derived from an EMBL/GenBank/DDBJ whole genome shotgun (WGS) entry which is preliminary data.</text>
</comment>
<feature type="transmembrane region" description="Helical" evidence="1">
    <location>
        <begin position="112"/>
        <end position="131"/>
    </location>
</feature>
<sequence length="150" mass="16716">MTTQHPSKHLPAERSVSVEKRWFRTAFLVGIWLFVTGLLFQLFTVGMAVFINPSWWTNHVLFSHFIGGLGFILLLIALFGRFPKAIWSLTGLLNILFFVQGSSANLDSISPALSLGTAFHPVNALLLFWTATTITRKTQCMVMGSKQVSS</sequence>
<reference evidence="2 3" key="1">
    <citation type="submission" date="2017-08" db="EMBL/GenBank/DDBJ databases">
        <title>Genomes of Fischerella (Mastigocladus) sp. strains.</title>
        <authorList>
            <person name="Miller S.R."/>
        </authorList>
    </citation>
    <scope>NUCLEOTIDE SEQUENCE [LARGE SCALE GENOMIC DNA]</scope>
    <source>
        <strain evidence="2 3">CCMEE 5323</strain>
    </source>
</reference>
<evidence type="ECO:0000313" key="3">
    <source>
        <dbReference type="Proteomes" id="UP000235036"/>
    </source>
</evidence>
<feature type="transmembrane region" description="Helical" evidence="1">
    <location>
        <begin position="86"/>
        <end position="106"/>
    </location>
</feature>
<feature type="transmembrane region" description="Helical" evidence="1">
    <location>
        <begin position="26"/>
        <end position="49"/>
    </location>
</feature>
<name>A0A2N6K3B2_FISMU</name>
<keyword evidence="3" id="KW-1185">Reference proteome</keyword>
<protein>
    <submittedName>
        <fullName evidence="2">Uncharacterized protein</fullName>
    </submittedName>
</protein>